<name>A0A7V2B2I8_RHOMR</name>
<proteinExistence type="predicted"/>
<reference evidence="2" key="1">
    <citation type="journal article" date="2020" name="mSystems">
        <title>Genome- and Community-Level Interaction Insights into Carbon Utilization and Element Cycling Functions of Hydrothermarchaeota in Hydrothermal Sediment.</title>
        <authorList>
            <person name="Zhou Z."/>
            <person name="Liu Y."/>
            <person name="Xu W."/>
            <person name="Pan J."/>
            <person name="Luo Z.H."/>
            <person name="Li M."/>
        </authorList>
    </citation>
    <scope>NUCLEOTIDE SEQUENCE [LARGE SCALE GENOMIC DNA]</scope>
    <source>
        <strain evidence="2">SpSt-143</strain>
    </source>
</reference>
<dbReference type="EMBL" id="DSGB01000006">
    <property type="protein sequence ID" value="HER97045.1"/>
    <property type="molecule type" value="Genomic_DNA"/>
</dbReference>
<gene>
    <name evidence="2" type="ORF">ENO59_11165</name>
</gene>
<evidence type="ECO:0000256" key="1">
    <source>
        <dbReference type="SAM" id="SignalP"/>
    </source>
</evidence>
<sequence>MLRLALAGFLGFWVMGCASTPLPAQAPITVEGEVVARGQEPFSALVLETAERNFYVLVFAKAADRQAVAVQAPLRLRITGEPFLDHWQGRPYAHLRVQHWERLR</sequence>
<dbReference type="AlphaFoldDB" id="A0A7V2B2I8"/>
<organism evidence="2">
    <name type="scientific">Rhodothermus marinus</name>
    <name type="common">Rhodothermus obamensis</name>
    <dbReference type="NCBI Taxonomy" id="29549"/>
    <lineage>
        <taxon>Bacteria</taxon>
        <taxon>Pseudomonadati</taxon>
        <taxon>Rhodothermota</taxon>
        <taxon>Rhodothermia</taxon>
        <taxon>Rhodothermales</taxon>
        <taxon>Rhodothermaceae</taxon>
        <taxon>Rhodothermus</taxon>
    </lineage>
</organism>
<feature type="chain" id="PRO_5030894718" evidence="1">
    <location>
        <begin position="27"/>
        <end position="104"/>
    </location>
</feature>
<evidence type="ECO:0000313" key="2">
    <source>
        <dbReference type="EMBL" id="HER97045.1"/>
    </source>
</evidence>
<protein>
    <submittedName>
        <fullName evidence="2">Uncharacterized protein</fullName>
    </submittedName>
</protein>
<feature type="signal peptide" evidence="1">
    <location>
        <begin position="1"/>
        <end position="26"/>
    </location>
</feature>
<accession>A0A7V2B2I8</accession>
<comment type="caution">
    <text evidence="2">The sequence shown here is derived from an EMBL/GenBank/DDBJ whole genome shotgun (WGS) entry which is preliminary data.</text>
</comment>
<keyword evidence="1" id="KW-0732">Signal</keyword>
<dbReference type="PROSITE" id="PS51257">
    <property type="entry name" value="PROKAR_LIPOPROTEIN"/>
    <property type="match status" value="1"/>
</dbReference>